<accession>A0ACB8GF93</accession>
<evidence type="ECO:0000313" key="1">
    <source>
        <dbReference type="EMBL" id="KAH8018117.1"/>
    </source>
</evidence>
<keyword evidence="2" id="KW-1185">Reference proteome</keyword>
<protein>
    <submittedName>
        <fullName evidence="1">Uncharacterized protein</fullName>
    </submittedName>
</protein>
<sequence>MERFLDRYFEDPAVTGRWQTCLVADEVDDKCLVNLEASHPGSLPTETGGEDDMVEPPDPPGASSSRHGDAEDPGWSEPGEDLDMYTLHAQHEALERAKREWQEAREALIDDRVHQHFQLH</sequence>
<organism evidence="1 2">
    <name type="scientific">Sphaerodactylus townsendi</name>
    <dbReference type="NCBI Taxonomy" id="933632"/>
    <lineage>
        <taxon>Eukaryota</taxon>
        <taxon>Metazoa</taxon>
        <taxon>Chordata</taxon>
        <taxon>Craniata</taxon>
        <taxon>Vertebrata</taxon>
        <taxon>Euteleostomi</taxon>
        <taxon>Lepidosauria</taxon>
        <taxon>Squamata</taxon>
        <taxon>Bifurcata</taxon>
        <taxon>Gekkota</taxon>
        <taxon>Sphaerodactylidae</taxon>
        <taxon>Sphaerodactylus</taxon>
    </lineage>
</organism>
<name>A0ACB8GF93_9SAUR</name>
<dbReference type="Proteomes" id="UP000827872">
    <property type="component" value="Linkage Group LG01"/>
</dbReference>
<proteinExistence type="predicted"/>
<evidence type="ECO:0000313" key="2">
    <source>
        <dbReference type="Proteomes" id="UP000827872"/>
    </source>
</evidence>
<comment type="caution">
    <text evidence="1">The sequence shown here is derived from an EMBL/GenBank/DDBJ whole genome shotgun (WGS) entry which is preliminary data.</text>
</comment>
<gene>
    <name evidence="1" type="ORF">K3G42_033695</name>
</gene>
<reference evidence="1" key="1">
    <citation type="submission" date="2021-08" db="EMBL/GenBank/DDBJ databases">
        <title>The first chromosome-level gecko genome reveals the dynamic sex chromosomes of Neotropical dwarf geckos (Sphaerodactylidae: Sphaerodactylus).</title>
        <authorList>
            <person name="Pinto B.J."/>
            <person name="Keating S.E."/>
            <person name="Gamble T."/>
        </authorList>
    </citation>
    <scope>NUCLEOTIDE SEQUENCE</scope>
    <source>
        <strain evidence="1">TG3544</strain>
    </source>
</reference>
<dbReference type="EMBL" id="CM037614">
    <property type="protein sequence ID" value="KAH8018117.1"/>
    <property type="molecule type" value="Genomic_DNA"/>
</dbReference>